<dbReference type="Proteomes" id="UP000789390">
    <property type="component" value="Unassembled WGS sequence"/>
</dbReference>
<evidence type="ECO:0000313" key="3">
    <source>
        <dbReference type="Proteomes" id="UP000789390"/>
    </source>
</evidence>
<dbReference type="EMBL" id="CAKKLH010000317">
    <property type="protein sequence ID" value="CAH0111800.1"/>
    <property type="molecule type" value="Genomic_DNA"/>
</dbReference>
<feature type="compositionally biased region" description="Basic and acidic residues" evidence="1">
    <location>
        <begin position="57"/>
        <end position="67"/>
    </location>
</feature>
<comment type="caution">
    <text evidence="2">The sequence shown here is derived from an EMBL/GenBank/DDBJ whole genome shotgun (WGS) entry which is preliminary data.</text>
</comment>
<reference evidence="2" key="1">
    <citation type="submission" date="2021-11" db="EMBL/GenBank/DDBJ databases">
        <authorList>
            <person name="Schell T."/>
        </authorList>
    </citation>
    <scope>NUCLEOTIDE SEQUENCE</scope>
    <source>
        <strain evidence="2">M5</strain>
    </source>
</reference>
<keyword evidence="3" id="KW-1185">Reference proteome</keyword>
<name>A0A8J2WMH2_9CRUS</name>
<sequence>MNGNANTAFKELKKSANSSQAAHPKMEIKVDGALTTDSAAISTRFAEHFFPIEGVSDDSHRKTEESVKSALLEAEVESTSSPTIT</sequence>
<feature type="region of interest" description="Disordered" evidence="1">
    <location>
        <begin position="1"/>
        <end position="25"/>
    </location>
</feature>
<evidence type="ECO:0000313" key="2">
    <source>
        <dbReference type="EMBL" id="CAH0111800.1"/>
    </source>
</evidence>
<accession>A0A8J2WMH2</accession>
<dbReference type="AlphaFoldDB" id="A0A8J2WMH2"/>
<evidence type="ECO:0000256" key="1">
    <source>
        <dbReference type="SAM" id="MobiDB-lite"/>
    </source>
</evidence>
<feature type="region of interest" description="Disordered" evidence="1">
    <location>
        <begin position="55"/>
        <end position="85"/>
    </location>
</feature>
<protein>
    <submittedName>
        <fullName evidence="2">Uncharacterized protein</fullName>
    </submittedName>
</protein>
<organism evidence="2 3">
    <name type="scientific">Daphnia galeata</name>
    <dbReference type="NCBI Taxonomy" id="27404"/>
    <lineage>
        <taxon>Eukaryota</taxon>
        <taxon>Metazoa</taxon>
        <taxon>Ecdysozoa</taxon>
        <taxon>Arthropoda</taxon>
        <taxon>Crustacea</taxon>
        <taxon>Branchiopoda</taxon>
        <taxon>Diplostraca</taxon>
        <taxon>Cladocera</taxon>
        <taxon>Anomopoda</taxon>
        <taxon>Daphniidae</taxon>
        <taxon>Daphnia</taxon>
    </lineage>
</organism>
<gene>
    <name evidence="2" type="ORF">DGAL_LOCUS15454</name>
</gene>
<proteinExistence type="predicted"/>